<evidence type="ECO:0000313" key="1">
    <source>
        <dbReference type="EMBL" id="KAG8452807.1"/>
    </source>
</evidence>
<dbReference type="EMBL" id="JAACNH010000002">
    <property type="protein sequence ID" value="KAG8452807.1"/>
    <property type="molecule type" value="Genomic_DNA"/>
</dbReference>
<gene>
    <name evidence="1" type="ORF">GDO86_004556</name>
</gene>
<dbReference type="Pfam" id="PF13671">
    <property type="entry name" value="AAA_33"/>
    <property type="match status" value="1"/>
</dbReference>
<evidence type="ECO:0000313" key="2">
    <source>
        <dbReference type="Proteomes" id="UP000812440"/>
    </source>
</evidence>
<dbReference type="PANTHER" id="PTHR13308:SF23">
    <property type="entry name" value="NEDD4-BINDING PROTEIN 2-LIKE 2"/>
    <property type="match status" value="1"/>
</dbReference>
<dbReference type="GO" id="GO:0003714">
    <property type="term" value="F:transcription corepressor activity"/>
    <property type="evidence" value="ECO:0007669"/>
    <property type="project" value="TreeGrafter"/>
</dbReference>
<organism evidence="1 2">
    <name type="scientific">Hymenochirus boettgeri</name>
    <name type="common">Congo dwarf clawed frog</name>
    <dbReference type="NCBI Taxonomy" id="247094"/>
    <lineage>
        <taxon>Eukaryota</taxon>
        <taxon>Metazoa</taxon>
        <taxon>Chordata</taxon>
        <taxon>Craniata</taxon>
        <taxon>Vertebrata</taxon>
        <taxon>Euteleostomi</taxon>
        <taxon>Amphibia</taxon>
        <taxon>Batrachia</taxon>
        <taxon>Anura</taxon>
        <taxon>Pipoidea</taxon>
        <taxon>Pipidae</taxon>
        <taxon>Pipinae</taxon>
        <taxon>Hymenochirus</taxon>
    </lineage>
</organism>
<accession>A0A8T2KBQ0</accession>
<protein>
    <recommendedName>
        <fullName evidence="3">NEDD4-binding protein 2-like 2</fullName>
    </recommendedName>
</protein>
<reference evidence="1" key="1">
    <citation type="thesis" date="2020" institute="ProQuest LLC" country="789 East Eisenhower Parkway, Ann Arbor, MI, USA">
        <title>Comparative Genomics and Chromosome Evolution.</title>
        <authorList>
            <person name="Mudd A.B."/>
        </authorList>
    </citation>
    <scope>NUCLEOTIDE SEQUENCE</scope>
    <source>
        <strain evidence="1">Female2</strain>
        <tissue evidence="1">Blood</tissue>
    </source>
</reference>
<proteinExistence type="predicted"/>
<dbReference type="GO" id="GO:0005634">
    <property type="term" value="C:nucleus"/>
    <property type="evidence" value="ECO:0007669"/>
    <property type="project" value="TreeGrafter"/>
</dbReference>
<dbReference type="GO" id="GO:0000122">
    <property type="term" value="P:negative regulation of transcription by RNA polymerase II"/>
    <property type="evidence" value="ECO:0007669"/>
    <property type="project" value="TreeGrafter"/>
</dbReference>
<name>A0A8T2KBQ0_9PIPI</name>
<keyword evidence="2" id="KW-1185">Reference proteome</keyword>
<dbReference type="SUPFAM" id="SSF52540">
    <property type="entry name" value="P-loop containing nucleoside triphosphate hydrolases"/>
    <property type="match status" value="1"/>
</dbReference>
<evidence type="ECO:0008006" key="3">
    <source>
        <dbReference type="Google" id="ProtNLM"/>
    </source>
</evidence>
<dbReference type="PANTHER" id="PTHR13308">
    <property type="entry name" value="NEDD4-BINDING PROTEIN 2-LIKE 1"/>
    <property type="match status" value="1"/>
</dbReference>
<comment type="caution">
    <text evidence="1">The sequence shown here is derived from an EMBL/GenBank/DDBJ whole genome shotgun (WGS) entry which is preliminary data.</text>
</comment>
<dbReference type="OrthoDB" id="3231855at2759"/>
<dbReference type="Gene3D" id="3.40.50.300">
    <property type="entry name" value="P-loop containing nucleotide triphosphate hydrolases"/>
    <property type="match status" value="1"/>
</dbReference>
<sequence>MSSLASSLAFGTLWRCIMKISFLKDKNDSAHVPCLKKFKADFSGFQSPRDVPVNSKRNAYQPHRRYYNNSDDREYRCKNTSQESIAENELGMMSLKHHTSFDYKVSGEAQFIPLELSDPESDDFSTCDHYPSKLFKMGKRSRSQEASKNTFLESKSVFIGPLYRPASKPEERTETNSSFIGPHCQSALKTEQENKTDSVNLGLQCLASIKMEQADINNMPFIGPICRPSPATDQGSEKTYNSSESPHYKISTVELGNLTGCLRSENGMDYELRQFYKEIKVLEAGAEGKREEHKCKDENSQFHYPLDNYSIITDPRLEQTSSAYNMPFDNGPRSCQELDASGNTNSCLLNNTMQTMPLPHYECHLSQNIINPRGSSPFKYRYSVPHPGQGDIIPCAGNERVNFGYNDFQRHNLHRSSRPSNLEGVQFLDGSYGNKQQEQMVTKCNRIKKMYSRTINGPNDNYTDVPYQELSIGNTRIQTFSACERKLILLRGVPGSGKSTLARSLLDRSPGGLVFSTDDYFFHKDGYTYDVKLLGNAHNWNQSRARRAMDDGRSPIIIDNTNIQGWEMKPYVHMALERGYLVEFLEPDNWWKLKPHELAKRNKHGVPHEKISQMLERYECAMSVPIVMNSVEPPHRNANIRLPHPRYRWQASLDSLHHSKSFDNR</sequence>
<dbReference type="InterPro" id="IPR027417">
    <property type="entry name" value="P-loop_NTPase"/>
</dbReference>
<dbReference type="Proteomes" id="UP000812440">
    <property type="component" value="Chromosome 2"/>
</dbReference>
<dbReference type="AlphaFoldDB" id="A0A8T2KBQ0"/>
<dbReference type="InterPro" id="IPR026302">
    <property type="entry name" value="NEDD4-bd_p2"/>
</dbReference>